<protein>
    <submittedName>
        <fullName evidence="2">Uncharacterized protein</fullName>
    </submittedName>
</protein>
<dbReference type="Proteomes" id="UP001608902">
    <property type="component" value="Unassembled WGS sequence"/>
</dbReference>
<dbReference type="EMBL" id="JBGFUD010002639">
    <property type="protein sequence ID" value="MFH4977815.1"/>
    <property type="molecule type" value="Genomic_DNA"/>
</dbReference>
<dbReference type="AlphaFoldDB" id="A0ABD6EDV4"/>
<feature type="chain" id="PRO_5044817159" evidence="1">
    <location>
        <begin position="21"/>
        <end position="104"/>
    </location>
</feature>
<comment type="caution">
    <text evidence="2">The sequence shown here is derived from an EMBL/GenBank/DDBJ whole genome shotgun (WGS) entry which is preliminary data.</text>
</comment>
<feature type="signal peptide" evidence="1">
    <location>
        <begin position="1"/>
        <end position="20"/>
    </location>
</feature>
<accession>A0ABD6EDV4</accession>
<keyword evidence="1" id="KW-0732">Signal</keyword>
<keyword evidence="3" id="KW-1185">Reference proteome</keyword>
<proteinExistence type="predicted"/>
<sequence length="104" mass="11814">MRLTFTALLALLFCSLCVKCYIPGLPGSRGERSDKAERSTTHPLSEMLVPRGSTTALMCEPVFSGNAQSAYWLQNGRVVANVTRYCIVWLCIERYHSWIRMRII</sequence>
<name>A0ABD6EDV4_9BILA</name>
<gene>
    <name evidence="2" type="ORF">AB6A40_004524</name>
</gene>
<evidence type="ECO:0000256" key="1">
    <source>
        <dbReference type="SAM" id="SignalP"/>
    </source>
</evidence>
<evidence type="ECO:0000313" key="2">
    <source>
        <dbReference type="EMBL" id="MFH4977815.1"/>
    </source>
</evidence>
<organism evidence="2 3">
    <name type="scientific">Gnathostoma spinigerum</name>
    <dbReference type="NCBI Taxonomy" id="75299"/>
    <lineage>
        <taxon>Eukaryota</taxon>
        <taxon>Metazoa</taxon>
        <taxon>Ecdysozoa</taxon>
        <taxon>Nematoda</taxon>
        <taxon>Chromadorea</taxon>
        <taxon>Rhabditida</taxon>
        <taxon>Spirurina</taxon>
        <taxon>Gnathostomatomorpha</taxon>
        <taxon>Gnathostomatoidea</taxon>
        <taxon>Gnathostomatidae</taxon>
        <taxon>Gnathostoma</taxon>
    </lineage>
</organism>
<evidence type="ECO:0000313" key="3">
    <source>
        <dbReference type="Proteomes" id="UP001608902"/>
    </source>
</evidence>
<reference evidence="2 3" key="1">
    <citation type="submission" date="2024-08" db="EMBL/GenBank/DDBJ databases">
        <title>Gnathostoma spinigerum genome.</title>
        <authorList>
            <person name="Gonzalez-Bertolin B."/>
            <person name="Monzon S."/>
            <person name="Zaballos A."/>
            <person name="Jimenez P."/>
            <person name="Dekumyoy P."/>
            <person name="Varona S."/>
            <person name="Cuesta I."/>
            <person name="Sumanam S."/>
            <person name="Adisakwattana P."/>
            <person name="Gasser R.B."/>
            <person name="Hernandez-Gonzalez A."/>
            <person name="Young N.D."/>
            <person name="Perteguer M.J."/>
        </authorList>
    </citation>
    <scope>NUCLEOTIDE SEQUENCE [LARGE SCALE GENOMIC DNA]</scope>
    <source>
        <strain evidence="2">AL3</strain>
        <tissue evidence="2">Liver</tissue>
    </source>
</reference>